<feature type="binding site" description="in other chain" evidence="14">
    <location>
        <begin position="355"/>
        <end position="357"/>
    </location>
    <ligand>
        <name>substrate</name>
        <note>ligand shared between dimeric partners</note>
    </ligand>
</feature>
<evidence type="ECO:0000256" key="10">
    <source>
        <dbReference type="ARBA" id="ARBA00022840"/>
    </source>
</evidence>
<evidence type="ECO:0000256" key="12">
    <source>
        <dbReference type="ARBA" id="ARBA00023152"/>
    </source>
</evidence>
<evidence type="ECO:0000256" key="2">
    <source>
        <dbReference type="ARBA" id="ARBA00004496"/>
    </source>
</evidence>
<dbReference type="GO" id="GO:0016208">
    <property type="term" value="F:AMP binding"/>
    <property type="evidence" value="ECO:0007669"/>
    <property type="project" value="TreeGrafter"/>
</dbReference>
<feature type="region of interest" description="N-terminal catalytic PFK domain 1" evidence="14">
    <location>
        <begin position="1"/>
        <end position="582"/>
    </location>
</feature>
<feature type="binding site" evidence="14">
    <location>
        <position position="760"/>
    </location>
    <ligand>
        <name>beta-D-fructose 2,6-bisphosphate</name>
        <dbReference type="ChEBI" id="CHEBI:58579"/>
        <note>allosteric activator; ligand shared between dimeric partners</note>
    </ligand>
</feature>
<comment type="caution">
    <text evidence="14">Lacks conserved residue(s) required for the propagation of feature annotation.</text>
</comment>
<dbReference type="HAMAP" id="MF_03184">
    <property type="entry name" value="Phosphofructokinase_I_E"/>
    <property type="match status" value="1"/>
</dbReference>
<feature type="binding site" evidence="14">
    <location>
        <begin position="309"/>
        <end position="312"/>
    </location>
    <ligand>
        <name>ATP</name>
        <dbReference type="ChEBI" id="CHEBI:30616"/>
    </ligand>
</feature>
<dbReference type="InterPro" id="IPR009161">
    <property type="entry name" value="6-Pfructokinase_euk"/>
</dbReference>
<evidence type="ECO:0000256" key="16">
    <source>
        <dbReference type="SAM" id="MobiDB-lite"/>
    </source>
</evidence>
<comment type="subcellular location">
    <subcellularLocation>
        <location evidence="2 14">Cytoplasm</location>
    </subcellularLocation>
</comment>
<keyword evidence="10 14" id="KW-0067">ATP-binding</keyword>
<dbReference type="GO" id="GO:0042802">
    <property type="term" value="F:identical protein binding"/>
    <property type="evidence" value="ECO:0007669"/>
    <property type="project" value="TreeGrafter"/>
</dbReference>
<dbReference type="PANTHER" id="PTHR13697:SF4">
    <property type="entry name" value="ATP-DEPENDENT 6-PHOSPHOFRUCTOKINASE"/>
    <property type="match status" value="1"/>
</dbReference>
<dbReference type="GO" id="GO:0070095">
    <property type="term" value="F:fructose-6-phosphate binding"/>
    <property type="evidence" value="ECO:0007669"/>
    <property type="project" value="TreeGrafter"/>
</dbReference>
<keyword evidence="19" id="KW-1185">Reference proteome</keyword>
<dbReference type="SUPFAM" id="SSF53784">
    <property type="entry name" value="Phosphofructokinase"/>
    <property type="match status" value="3"/>
</dbReference>
<dbReference type="NCBIfam" id="TIGR02478">
    <property type="entry name" value="6PF1K_euk"/>
    <property type="match status" value="1"/>
</dbReference>
<feature type="binding site" description="in other chain" evidence="14">
    <location>
        <position position="456"/>
    </location>
    <ligand>
        <name>substrate</name>
        <note>ligand shared between dimeric partners</note>
    </ligand>
</feature>
<dbReference type="PROSITE" id="PS00433">
    <property type="entry name" value="PHOSPHOFRUCTOKINASE"/>
    <property type="match status" value="2"/>
</dbReference>
<feature type="binding site" description="in other chain" evidence="14">
    <location>
        <begin position="722"/>
        <end position="726"/>
    </location>
    <ligand>
        <name>beta-D-fructose 2,6-bisphosphate</name>
        <dbReference type="ChEBI" id="CHEBI:58579"/>
        <note>allosteric activator; ligand shared between dimeric partners</note>
    </ligand>
</feature>
<feature type="binding site" evidence="14">
    <location>
        <position position="484"/>
    </location>
    <ligand>
        <name>substrate</name>
        <note>ligand shared between dimeric partners</note>
    </ligand>
</feature>
<dbReference type="Pfam" id="PF00365">
    <property type="entry name" value="PFK"/>
    <property type="match status" value="3"/>
</dbReference>
<evidence type="ECO:0000256" key="13">
    <source>
        <dbReference type="ARBA" id="ARBA00048070"/>
    </source>
</evidence>
<feature type="binding site" description="in other chain" evidence="14">
    <location>
        <begin position="490"/>
        <end position="493"/>
    </location>
    <ligand>
        <name>substrate</name>
        <note>ligand shared between dimeric partners</note>
    </ligand>
</feature>
<evidence type="ECO:0000256" key="11">
    <source>
        <dbReference type="ARBA" id="ARBA00022842"/>
    </source>
</evidence>
<dbReference type="GO" id="GO:0005524">
    <property type="term" value="F:ATP binding"/>
    <property type="evidence" value="ECO:0007669"/>
    <property type="project" value="UniProtKB-KW"/>
</dbReference>
<evidence type="ECO:0000256" key="9">
    <source>
        <dbReference type="ARBA" id="ARBA00022777"/>
    </source>
</evidence>
<dbReference type="Gene3D" id="3.40.50.460">
    <property type="entry name" value="Phosphofructokinase domain"/>
    <property type="match status" value="2"/>
</dbReference>
<keyword evidence="9 14" id="KW-0418">Kinase</keyword>
<dbReference type="GO" id="GO:0046872">
    <property type="term" value="F:metal ion binding"/>
    <property type="evidence" value="ECO:0007669"/>
    <property type="project" value="UniProtKB-KW"/>
</dbReference>
<dbReference type="EMBL" id="RSCD01000006">
    <property type="protein sequence ID" value="RSH92230.1"/>
    <property type="molecule type" value="Genomic_DNA"/>
</dbReference>
<comment type="cofactor">
    <cofactor evidence="1 14">
        <name>Mg(2+)</name>
        <dbReference type="ChEBI" id="CHEBI:18420"/>
    </cofactor>
</comment>
<evidence type="ECO:0000256" key="1">
    <source>
        <dbReference type="ARBA" id="ARBA00001946"/>
    </source>
</evidence>
<comment type="function">
    <text evidence="14">Catalyzes the phosphorylation of D-fructose 6-phosphate to fructose 1,6-bisphosphate by ATP, the first committing step of glycolysis.</text>
</comment>
<keyword evidence="11 14" id="KW-0460">Magnesium</keyword>
<feature type="binding site" description="in other chain" evidence="14">
    <location>
        <begin position="399"/>
        <end position="401"/>
    </location>
    <ligand>
        <name>substrate</name>
        <note>ligand shared between dimeric partners</note>
    </ligand>
</feature>
<feature type="binding site" evidence="14">
    <location>
        <position position="392"/>
    </location>
    <ligand>
        <name>substrate</name>
        <note>ligand shared between dimeric partners</note>
    </ligand>
</feature>
<reference evidence="18 19" key="1">
    <citation type="submission" date="2018-11" db="EMBL/GenBank/DDBJ databases">
        <title>Genome sequence of Saitozyma podzolica DSM 27192.</title>
        <authorList>
            <person name="Aliyu H."/>
            <person name="Gorte O."/>
            <person name="Ochsenreither K."/>
        </authorList>
    </citation>
    <scope>NUCLEOTIDE SEQUENCE [LARGE SCALE GENOMIC DNA]</scope>
    <source>
        <strain evidence="18 19">DSM 27192</strain>
    </source>
</reference>
<dbReference type="InterPro" id="IPR022953">
    <property type="entry name" value="ATP_PFK"/>
</dbReference>
<dbReference type="GO" id="GO:0003872">
    <property type="term" value="F:6-phosphofructokinase activity"/>
    <property type="evidence" value="ECO:0007669"/>
    <property type="project" value="UniProtKB-UniRule"/>
</dbReference>
<feature type="compositionally biased region" description="Gly residues" evidence="16">
    <location>
        <begin position="37"/>
        <end position="46"/>
    </location>
</feature>
<dbReference type="PIRSF" id="PIRSF000533">
    <property type="entry name" value="ATP_PFK_euk"/>
    <property type="match status" value="1"/>
</dbReference>
<accession>A0A427YMF0</accession>
<feature type="region of interest" description="Disordered" evidence="16">
    <location>
        <begin position="137"/>
        <end position="162"/>
    </location>
</feature>
<keyword evidence="8 14" id="KW-0547">Nucleotide-binding</keyword>
<protein>
    <recommendedName>
        <fullName evidence="14">ATP-dependent 6-phosphofructokinase</fullName>
        <shortName evidence="14">ATP-PFK</shortName>
        <shortName evidence="14">Phosphofructokinase</shortName>
        <ecNumber evidence="14">2.7.1.11</ecNumber>
    </recommendedName>
    <alternativeName>
        <fullName evidence="14">Phosphohexokinase</fullName>
    </alternativeName>
</protein>
<comment type="catalytic activity">
    <reaction evidence="13 14 15">
        <text>beta-D-fructose 6-phosphate + ATP = beta-D-fructose 1,6-bisphosphate + ADP + H(+)</text>
        <dbReference type="Rhea" id="RHEA:16109"/>
        <dbReference type="ChEBI" id="CHEBI:15378"/>
        <dbReference type="ChEBI" id="CHEBI:30616"/>
        <dbReference type="ChEBI" id="CHEBI:32966"/>
        <dbReference type="ChEBI" id="CHEBI:57634"/>
        <dbReference type="ChEBI" id="CHEBI:456216"/>
        <dbReference type="EC" id="2.7.1.11"/>
    </reaction>
</comment>
<feature type="binding site" description="in other chain" evidence="14">
    <location>
        <position position="934"/>
    </location>
    <ligand>
        <name>beta-D-fructose 2,6-bisphosphate</name>
        <dbReference type="ChEBI" id="CHEBI:58579"/>
        <note>allosteric activator; ligand shared between dimeric partners</note>
    </ligand>
</feature>
<dbReference type="Proteomes" id="UP000279259">
    <property type="component" value="Unassembled WGS sequence"/>
</dbReference>
<evidence type="ECO:0000256" key="7">
    <source>
        <dbReference type="ARBA" id="ARBA00022723"/>
    </source>
</evidence>
<feature type="binding site" description="in other chain" evidence="14">
    <location>
        <position position="665"/>
    </location>
    <ligand>
        <name>beta-D-fructose 2,6-bisphosphate</name>
        <dbReference type="ChEBI" id="CHEBI:58579"/>
        <note>allosteric activator; ligand shared between dimeric partners</note>
    </ligand>
</feature>
<dbReference type="AlphaFoldDB" id="A0A427YMF0"/>
<gene>
    <name evidence="18" type="primary">PFK1</name>
    <name evidence="18" type="ORF">EHS25_008645</name>
</gene>
<evidence type="ECO:0000256" key="6">
    <source>
        <dbReference type="ARBA" id="ARBA00022679"/>
    </source>
</evidence>
<dbReference type="GO" id="GO:0030388">
    <property type="term" value="P:fructose 1,6-bisphosphate metabolic process"/>
    <property type="evidence" value="ECO:0007669"/>
    <property type="project" value="TreeGrafter"/>
</dbReference>
<feature type="binding site" evidence="14">
    <location>
        <position position="95"/>
    </location>
    <ligand>
        <name>ATP</name>
        <dbReference type="ChEBI" id="CHEBI:30616"/>
    </ligand>
</feature>
<comment type="similarity">
    <text evidence="14">Belongs to the phosphofructokinase type A (PFKA) family. ATP-dependent PFK group I subfamily. Eukaryotic two domain clade 'E' sub-subfamily.</text>
</comment>
<dbReference type="FunFam" id="3.40.50.460:FF:000008">
    <property type="entry name" value="ATP-dependent 6-phosphofructokinase"/>
    <property type="match status" value="1"/>
</dbReference>
<feature type="active site" description="Proton acceptor" evidence="14">
    <location>
        <position position="357"/>
    </location>
</feature>
<comment type="similarity">
    <text evidence="15">Belongs to the phosphofructokinase type A (PFKA) family. ATP-dependent PFK group I subfamily. Eukaryotic two domain clade "E" sub-subfamily.</text>
</comment>
<dbReference type="InterPro" id="IPR000023">
    <property type="entry name" value="Phosphofructokinase_dom"/>
</dbReference>
<keyword evidence="12 14" id="KW-0324">Glycolysis</keyword>
<dbReference type="PRINTS" id="PR00476">
    <property type="entry name" value="PHFRCTKINASE"/>
</dbReference>
<evidence type="ECO:0000256" key="14">
    <source>
        <dbReference type="HAMAP-Rule" id="MF_03184"/>
    </source>
</evidence>
<evidence type="ECO:0000313" key="18">
    <source>
        <dbReference type="EMBL" id="RSH92230.1"/>
    </source>
</evidence>
<evidence type="ECO:0000256" key="8">
    <source>
        <dbReference type="ARBA" id="ARBA00022741"/>
    </source>
</evidence>
<dbReference type="GO" id="GO:0061621">
    <property type="term" value="P:canonical glycolysis"/>
    <property type="evidence" value="ECO:0007669"/>
    <property type="project" value="TreeGrafter"/>
</dbReference>
<keyword evidence="6 14" id="KW-0808">Transferase</keyword>
<feature type="binding site" evidence="14">
    <location>
        <position position="310"/>
    </location>
    <ligand>
        <name>Mg(2+)</name>
        <dbReference type="ChEBI" id="CHEBI:18420"/>
        <note>catalytic</note>
    </ligand>
</feature>
<dbReference type="OrthoDB" id="537915at2759"/>
<comment type="subunit">
    <text evidence="14">Homotetramer.</text>
</comment>
<evidence type="ECO:0000256" key="5">
    <source>
        <dbReference type="ARBA" id="ARBA00022533"/>
    </source>
</evidence>
<dbReference type="GO" id="GO:0005945">
    <property type="term" value="C:6-phosphofructokinase complex"/>
    <property type="evidence" value="ECO:0007669"/>
    <property type="project" value="TreeGrafter"/>
</dbReference>
<feature type="binding site" evidence="14">
    <location>
        <position position="853"/>
    </location>
    <ligand>
        <name>beta-D-fructose 2,6-bisphosphate</name>
        <dbReference type="ChEBI" id="CHEBI:58579"/>
        <note>allosteric activator; ligand shared between dimeric partners</note>
    </ligand>
</feature>
<feature type="domain" description="Phosphofructokinase" evidence="17">
    <location>
        <begin position="596"/>
        <end position="885"/>
    </location>
</feature>
<dbReference type="FunFam" id="3.40.50.460:FF:000007">
    <property type="entry name" value="ATP-dependent 6-phosphofructokinase"/>
    <property type="match status" value="1"/>
</dbReference>
<name>A0A427YMF0_9TREE</name>
<keyword evidence="4 14" id="KW-0963">Cytoplasm</keyword>
<proteinExistence type="inferred from homology"/>
<comment type="activity regulation">
    <text evidence="14">Allosterically activated by ADP, AMP, or fructose 2,6-bisphosphate, and allosterically inhibited by ATP or citrate.</text>
</comment>
<evidence type="ECO:0000256" key="3">
    <source>
        <dbReference type="ARBA" id="ARBA00004679"/>
    </source>
</evidence>
<dbReference type="STRING" id="1890683.A0A427YMF0"/>
<feature type="binding site" description="in other chain" evidence="14">
    <location>
        <position position="827"/>
    </location>
    <ligand>
        <name>beta-D-fructose 2,6-bisphosphate</name>
        <dbReference type="ChEBI" id="CHEBI:58579"/>
        <note>allosteric activator; ligand shared between dimeric partners</note>
    </ligand>
</feature>
<dbReference type="EC" id="2.7.1.11" evidence="14"/>
<evidence type="ECO:0000256" key="15">
    <source>
        <dbReference type="PIRNR" id="PIRNR000533"/>
    </source>
</evidence>
<feature type="domain" description="Phosphofructokinase" evidence="17">
    <location>
        <begin position="255"/>
        <end position="516"/>
    </location>
</feature>
<dbReference type="GO" id="GO:0005739">
    <property type="term" value="C:mitochondrion"/>
    <property type="evidence" value="ECO:0007669"/>
    <property type="project" value="TreeGrafter"/>
</dbReference>
<keyword evidence="5 14" id="KW-0021">Allosteric enzyme</keyword>
<feature type="compositionally biased region" description="Polar residues" evidence="16">
    <location>
        <begin position="148"/>
        <end position="162"/>
    </location>
</feature>
<evidence type="ECO:0000259" key="17">
    <source>
        <dbReference type="Pfam" id="PF00365"/>
    </source>
</evidence>
<dbReference type="Gene3D" id="3.40.50.450">
    <property type="match status" value="3"/>
</dbReference>
<feature type="domain" description="Phosphofructokinase" evidence="17">
    <location>
        <begin position="87"/>
        <end position="137"/>
    </location>
</feature>
<dbReference type="GO" id="GO:0048029">
    <property type="term" value="F:monosaccharide binding"/>
    <property type="evidence" value="ECO:0007669"/>
    <property type="project" value="TreeGrafter"/>
</dbReference>
<feature type="binding site" evidence="14">
    <location>
        <begin position="279"/>
        <end position="280"/>
    </location>
    <ligand>
        <name>ATP</name>
        <dbReference type="ChEBI" id="CHEBI:30616"/>
    </ligand>
</feature>
<feature type="region of interest" description="C-terminal regulatory PFK domain 2" evidence="14">
    <location>
        <begin position="596"/>
        <end position="965"/>
    </location>
</feature>
<feature type="binding site" description="in other chain" evidence="14">
    <location>
        <begin position="767"/>
        <end position="769"/>
    </location>
    <ligand>
        <name>beta-D-fructose 2,6-bisphosphate</name>
        <dbReference type="ChEBI" id="CHEBI:58579"/>
        <note>allosteric activator; ligand shared between dimeric partners</note>
    </ligand>
</feature>
<sequence>MLSSKTVESTLQDVASHPGHVADQQLEAMTPLVDGAAGPGAGGAGAGAKDLEGVPDTVDAPVETLPGTNAAGGASTSASGLRKRQKKIAVLTSGGDSAGMNAAVRAVVRQSIARGCQAFIIREGWEGLVRGNSTEITPAATPFRSPSGPHSPSLEATKSVSFSSLPPTQQLKLESAAAAADAEEHEANTVPHAVNYTDPNWIAPLSDAPLSFGYGELLKDGAGEGDIDELAAHGGAGLVMADQKDQAGRSLKGKYIVRVGWDDVRGWLGEGGTLIGSSRCPSFRTREGRLQAANNLIDFGIDCLAVCGGDGSLTGADKLRGEWPGLVQELHNDGKISDQQAEAYRHLNIVGLVGSIDNDMSMTDLTIGALTALHRICEAIDSISSTASSHSRAFVIEVMGRHCGWLALLAGIATGADFVFIPESPPKTEDWESEMCDLLKSHRLVGKRKSIVIVAEGALDRNLKPIKPDYVKKILVDRLGLDTRVTTLGHTQRGGKPCAFDRILPTLQGVQAVQALLDATPETPSYMIGIVENKITQVPLLEAVAQTQAVAEAIESKHFDKAMSYRDSEFREMLQAFQISSSLTAHDHVPENKRLRIGIIHVGAPAGGMNAATRQAVRFCHNRGHTPLAIYNGFEGLLDDNVSELSWLRVDTWTTRGGSELGTNRVLPSTDIGQVAAAFQRHGLDALLVIGGFEAFHSVLTLEQNRSNYPSFNIPMIHLPATISNNVPLTDFSLGSDTSLNALVDACDAIKQSASASRNRVFVVETQGGMSGYIATLGALAVGAVLVYTPEEGISLKLLQEDVEFLRERYELDVKGKSEGRLVIKSEKSSTIYNTETLTKILKEEGKDLFDARSASLGHTLQGGVPSPLDRTRAARLALRCMQFLEEHGTPHAQTSRGKRAASPSTATMIAIRGSKIVYATMDDVLKDTDMKLRRGKDVWWGDIKRLAEVMGGRTGLIASSKAPN</sequence>
<keyword evidence="7 14" id="KW-0479">Metal-binding</keyword>
<dbReference type="InterPro" id="IPR035966">
    <property type="entry name" value="PKF_sf"/>
</dbReference>
<dbReference type="InterPro" id="IPR015912">
    <property type="entry name" value="Phosphofructokinase_CS"/>
</dbReference>
<evidence type="ECO:0000313" key="19">
    <source>
        <dbReference type="Proteomes" id="UP000279259"/>
    </source>
</evidence>
<organism evidence="18 19">
    <name type="scientific">Saitozyma podzolica</name>
    <dbReference type="NCBI Taxonomy" id="1890683"/>
    <lineage>
        <taxon>Eukaryota</taxon>
        <taxon>Fungi</taxon>
        <taxon>Dikarya</taxon>
        <taxon>Basidiomycota</taxon>
        <taxon>Agaricomycotina</taxon>
        <taxon>Tremellomycetes</taxon>
        <taxon>Tremellales</taxon>
        <taxon>Trimorphomycetaceae</taxon>
        <taxon>Saitozyma</taxon>
    </lineage>
</organism>
<feature type="compositionally biased region" description="Low complexity" evidence="16">
    <location>
        <begin position="67"/>
        <end position="80"/>
    </location>
</feature>
<evidence type="ECO:0000256" key="4">
    <source>
        <dbReference type="ARBA" id="ARBA00022490"/>
    </source>
</evidence>
<comment type="caution">
    <text evidence="18">The sequence shown here is derived from an EMBL/GenBank/DDBJ whole genome shotgun (WGS) entry which is preliminary data.</text>
</comment>
<dbReference type="PANTHER" id="PTHR13697">
    <property type="entry name" value="PHOSPHOFRUCTOKINASE"/>
    <property type="match status" value="1"/>
</dbReference>
<comment type="pathway">
    <text evidence="3 14 15">Carbohydrate degradation; glycolysis; D-glyceraldehyde 3-phosphate and glycerone phosphate from D-glucose: step 3/4.</text>
</comment>
<feature type="region of interest" description="Disordered" evidence="16">
    <location>
        <begin position="33"/>
        <end position="84"/>
    </location>
</feature>
<dbReference type="GO" id="GO:0006002">
    <property type="term" value="P:fructose 6-phosphate metabolic process"/>
    <property type="evidence" value="ECO:0007669"/>
    <property type="project" value="InterPro"/>
</dbReference>
<dbReference type="UniPathway" id="UPA00109">
    <property type="reaction ID" value="UER00182"/>
</dbReference>